<accession>A0A0R1U3Y1</accession>
<evidence type="ECO:0000313" key="3">
    <source>
        <dbReference type="Proteomes" id="UP000051036"/>
    </source>
</evidence>
<keyword evidence="3" id="KW-1185">Reference proteome</keyword>
<dbReference type="AlphaFoldDB" id="A0A0R1U3Y1"/>
<dbReference type="InterPro" id="IPR010057">
    <property type="entry name" value="Transcription_activator_Rgg_C"/>
</dbReference>
<gene>
    <name evidence="2" type="ORF">FC46_GL001719</name>
</gene>
<reference evidence="2 3" key="1">
    <citation type="journal article" date="2015" name="Genome Announc.">
        <title>Expanding the biotechnology potential of lactobacilli through comparative genomics of 213 strains and associated genera.</title>
        <authorList>
            <person name="Sun Z."/>
            <person name="Harris H.M."/>
            <person name="McCann A."/>
            <person name="Guo C."/>
            <person name="Argimon S."/>
            <person name="Zhang W."/>
            <person name="Yang X."/>
            <person name="Jeffery I.B."/>
            <person name="Cooney J.C."/>
            <person name="Kagawa T.F."/>
            <person name="Liu W."/>
            <person name="Song Y."/>
            <person name="Salvetti E."/>
            <person name="Wrobel A."/>
            <person name="Rasinkangas P."/>
            <person name="Parkhill J."/>
            <person name="Rea M.C."/>
            <person name="O'Sullivan O."/>
            <person name="Ritari J."/>
            <person name="Douillard F.P."/>
            <person name="Paul Ross R."/>
            <person name="Yang R."/>
            <person name="Briner A.E."/>
            <person name="Felis G.E."/>
            <person name="de Vos W.M."/>
            <person name="Barrangou R."/>
            <person name="Klaenhammer T.R."/>
            <person name="Caufield P.W."/>
            <person name="Cui Y."/>
            <person name="Zhang H."/>
            <person name="O'Toole P.W."/>
        </authorList>
    </citation>
    <scope>NUCLEOTIDE SEQUENCE [LARGE SCALE GENOMIC DNA]</scope>
    <source>
        <strain evidence="2 3">DSM 16043</strain>
    </source>
</reference>
<name>A0A0R1U3Y1_9LACO</name>
<dbReference type="SUPFAM" id="SSF47413">
    <property type="entry name" value="lambda repressor-like DNA-binding domains"/>
    <property type="match status" value="1"/>
</dbReference>
<dbReference type="Proteomes" id="UP000051036">
    <property type="component" value="Unassembled WGS sequence"/>
</dbReference>
<feature type="domain" description="HTH-type transcriptional regulator Rgg C-terminal" evidence="1">
    <location>
        <begin position="84"/>
        <end position="229"/>
    </location>
</feature>
<sequence length="258" mass="29712">MGLTQKEFIHGVVTTSFYSKVERGMNKISAVDFLKILMLNNVDEEEIMNRIFSEGEQVKSEPDLKVQLLAAFNEKDKEKVARLNEQIQDSNMDDNIKTSVLLIDSVVNNKIGSLSQMEKNKIKRKFYEVENWAENVSTLQLFSNSMLIFDFDELEYYMRQILKTDIKNKPISTQRIIASICMNYFYNCYKNKQSDSAVYGFRIIDSLASIPDFGIYKIVANYYKALFSGDKKSADEIISFLNKYGAKVVANTLPKCHI</sequence>
<dbReference type="Pfam" id="PF21259">
    <property type="entry name" value="Rgg_C"/>
    <property type="match status" value="1"/>
</dbReference>
<evidence type="ECO:0000259" key="1">
    <source>
        <dbReference type="Pfam" id="PF21259"/>
    </source>
</evidence>
<comment type="caution">
    <text evidence="2">The sequence shown here is derived from an EMBL/GenBank/DDBJ whole genome shotgun (WGS) entry which is preliminary data.</text>
</comment>
<dbReference type="InterPro" id="IPR010982">
    <property type="entry name" value="Lambda_DNA-bd_dom_sf"/>
</dbReference>
<dbReference type="PANTHER" id="PTHR37038:SF12">
    <property type="entry name" value="TRANSCRIPTIONAL REGULATOR"/>
    <property type="match status" value="1"/>
</dbReference>
<evidence type="ECO:0000313" key="2">
    <source>
        <dbReference type="EMBL" id="KRL87710.1"/>
    </source>
</evidence>
<proteinExistence type="predicted"/>
<dbReference type="PATRIC" id="fig|1423763.3.peg.1747"/>
<dbReference type="PANTHER" id="PTHR37038">
    <property type="entry name" value="TRANSCRIPTIONAL REGULATOR-RELATED"/>
    <property type="match status" value="1"/>
</dbReference>
<dbReference type="EMBL" id="AZFM01000061">
    <property type="protein sequence ID" value="KRL87710.1"/>
    <property type="molecule type" value="Genomic_DNA"/>
</dbReference>
<dbReference type="STRING" id="1423763.FC46_GL001719"/>
<dbReference type="GO" id="GO:0003677">
    <property type="term" value="F:DNA binding"/>
    <property type="evidence" value="ECO:0007669"/>
    <property type="project" value="InterPro"/>
</dbReference>
<organism evidence="2 3">
    <name type="scientific">Lactobacillus kalixensis DSM 16043</name>
    <dbReference type="NCBI Taxonomy" id="1423763"/>
    <lineage>
        <taxon>Bacteria</taxon>
        <taxon>Bacillati</taxon>
        <taxon>Bacillota</taxon>
        <taxon>Bacilli</taxon>
        <taxon>Lactobacillales</taxon>
        <taxon>Lactobacillaceae</taxon>
        <taxon>Lactobacillus</taxon>
    </lineage>
</organism>
<dbReference type="InterPro" id="IPR053163">
    <property type="entry name" value="HTH-type_regulator_Rgg"/>
</dbReference>
<protein>
    <submittedName>
        <fullName evidence="2">Transcriptional regulator</fullName>
    </submittedName>
</protein>